<dbReference type="CDD" id="cd16917">
    <property type="entry name" value="HATPase_UhpB-NarQ-NarX-like"/>
    <property type="match status" value="1"/>
</dbReference>
<feature type="transmembrane region" description="Helical" evidence="9">
    <location>
        <begin position="32"/>
        <end position="53"/>
    </location>
</feature>
<name>A0A8J4A1Z6_9ACTN</name>
<keyword evidence="5" id="KW-0547">Nucleotide-binding</keyword>
<dbReference type="InterPro" id="IPR050482">
    <property type="entry name" value="Sensor_HK_TwoCompSys"/>
</dbReference>
<evidence type="ECO:0000256" key="9">
    <source>
        <dbReference type="SAM" id="Phobius"/>
    </source>
</evidence>
<evidence type="ECO:0000256" key="5">
    <source>
        <dbReference type="ARBA" id="ARBA00022741"/>
    </source>
</evidence>
<protein>
    <recommendedName>
        <fullName evidence="2">histidine kinase</fullName>
        <ecNumber evidence="2">2.7.13.3</ecNumber>
    </recommendedName>
</protein>
<feature type="transmembrane region" description="Helical" evidence="9">
    <location>
        <begin position="60"/>
        <end position="78"/>
    </location>
</feature>
<dbReference type="EMBL" id="BOPH01000099">
    <property type="protein sequence ID" value="GIJ72375.1"/>
    <property type="molecule type" value="Genomic_DNA"/>
</dbReference>
<proteinExistence type="predicted"/>
<keyword evidence="9" id="KW-0472">Membrane</keyword>
<sequence length="372" mass="38639">MAAAHPTATDVVMAVAIAVVSVLQGFDVVPGPLRPFDGVAVVLTLLATLPVALRRRAPTTVLLACMGFWCLLPVAGYPPAHGTYGILVGLYTVASTRPWRHVLACAALCCAGWVAGGVLGGQTPVVTLLAQGAVVPAVVWWFGDVARRLAVANRRLAAAGTELARRAVAEERVRLARELHDVVAHHLSVIAVQAGLSRYVLRSDPGTADAALGTVLDTGREALRELRRVLELLRVEGPAGDFAPAPGLAGLSELADRMRAAGVAVDVVVTGTPRPLAPGLELCAYRVVQESLTNVLKHARAASVAVTVDHADGELRVTVVDDGAGGARVTARAGNGLRGMRERAMLYGGSLRAGPRASGDGFEVQLVLPVPP</sequence>
<evidence type="ECO:0000259" key="10">
    <source>
        <dbReference type="SMART" id="SM00387"/>
    </source>
</evidence>
<dbReference type="InterPro" id="IPR036890">
    <property type="entry name" value="HATPase_C_sf"/>
</dbReference>
<feature type="transmembrane region" description="Helical" evidence="9">
    <location>
        <begin position="98"/>
        <end position="118"/>
    </location>
</feature>
<gene>
    <name evidence="11" type="ORF">Voc01_072920</name>
</gene>
<evidence type="ECO:0000256" key="6">
    <source>
        <dbReference type="ARBA" id="ARBA00022777"/>
    </source>
</evidence>
<dbReference type="Gene3D" id="3.30.565.10">
    <property type="entry name" value="Histidine kinase-like ATPase, C-terminal domain"/>
    <property type="match status" value="1"/>
</dbReference>
<dbReference type="Pfam" id="PF23539">
    <property type="entry name" value="DUF7134"/>
    <property type="match status" value="1"/>
</dbReference>
<keyword evidence="9" id="KW-1133">Transmembrane helix</keyword>
<dbReference type="SMART" id="SM00387">
    <property type="entry name" value="HATPase_c"/>
    <property type="match status" value="1"/>
</dbReference>
<reference evidence="11" key="1">
    <citation type="submission" date="2021-01" db="EMBL/GenBank/DDBJ databases">
        <title>Whole genome shotgun sequence of Virgisporangium ochraceum NBRC 16418.</title>
        <authorList>
            <person name="Komaki H."/>
            <person name="Tamura T."/>
        </authorList>
    </citation>
    <scope>NUCLEOTIDE SEQUENCE</scope>
    <source>
        <strain evidence="11">NBRC 16418</strain>
    </source>
</reference>
<feature type="transmembrane region" description="Helical" evidence="9">
    <location>
        <begin position="125"/>
        <end position="143"/>
    </location>
</feature>
<keyword evidence="7" id="KW-0067">ATP-binding</keyword>
<dbReference type="SUPFAM" id="SSF55874">
    <property type="entry name" value="ATPase domain of HSP90 chaperone/DNA topoisomerase II/histidine kinase"/>
    <property type="match status" value="1"/>
</dbReference>
<dbReference type="PANTHER" id="PTHR24421">
    <property type="entry name" value="NITRATE/NITRITE SENSOR PROTEIN NARX-RELATED"/>
    <property type="match status" value="1"/>
</dbReference>
<evidence type="ECO:0000256" key="8">
    <source>
        <dbReference type="ARBA" id="ARBA00023012"/>
    </source>
</evidence>
<evidence type="ECO:0000256" key="2">
    <source>
        <dbReference type="ARBA" id="ARBA00012438"/>
    </source>
</evidence>
<dbReference type="InterPro" id="IPR011712">
    <property type="entry name" value="Sig_transdc_His_kin_sub3_dim/P"/>
</dbReference>
<feature type="domain" description="Histidine kinase/HSP90-like ATPase" evidence="10">
    <location>
        <begin position="279"/>
        <end position="372"/>
    </location>
</feature>
<keyword evidence="8" id="KW-0902">Two-component regulatory system</keyword>
<dbReference type="GO" id="GO:0000155">
    <property type="term" value="F:phosphorelay sensor kinase activity"/>
    <property type="evidence" value="ECO:0007669"/>
    <property type="project" value="InterPro"/>
</dbReference>
<comment type="caution">
    <text evidence="11">The sequence shown here is derived from an EMBL/GenBank/DDBJ whole genome shotgun (WGS) entry which is preliminary data.</text>
</comment>
<organism evidence="11 12">
    <name type="scientific">Virgisporangium ochraceum</name>
    <dbReference type="NCBI Taxonomy" id="65505"/>
    <lineage>
        <taxon>Bacteria</taxon>
        <taxon>Bacillati</taxon>
        <taxon>Actinomycetota</taxon>
        <taxon>Actinomycetes</taxon>
        <taxon>Micromonosporales</taxon>
        <taxon>Micromonosporaceae</taxon>
        <taxon>Virgisporangium</taxon>
    </lineage>
</organism>
<dbReference type="AlphaFoldDB" id="A0A8J4A1Z6"/>
<dbReference type="Gene3D" id="1.20.5.1930">
    <property type="match status" value="1"/>
</dbReference>
<feature type="transmembrane region" description="Helical" evidence="9">
    <location>
        <begin position="7"/>
        <end position="26"/>
    </location>
</feature>
<dbReference type="PANTHER" id="PTHR24421:SF10">
    <property type="entry name" value="NITRATE_NITRITE SENSOR PROTEIN NARQ"/>
    <property type="match status" value="1"/>
</dbReference>
<keyword evidence="12" id="KW-1185">Reference proteome</keyword>
<dbReference type="GO" id="GO:0005524">
    <property type="term" value="F:ATP binding"/>
    <property type="evidence" value="ECO:0007669"/>
    <property type="project" value="UniProtKB-KW"/>
</dbReference>
<evidence type="ECO:0000256" key="1">
    <source>
        <dbReference type="ARBA" id="ARBA00000085"/>
    </source>
</evidence>
<evidence type="ECO:0000313" key="11">
    <source>
        <dbReference type="EMBL" id="GIJ72375.1"/>
    </source>
</evidence>
<comment type="catalytic activity">
    <reaction evidence="1">
        <text>ATP + protein L-histidine = ADP + protein N-phospho-L-histidine.</text>
        <dbReference type="EC" id="2.7.13.3"/>
    </reaction>
</comment>
<evidence type="ECO:0000256" key="4">
    <source>
        <dbReference type="ARBA" id="ARBA00022679"/>
    </source>
</evidence>
<dbReference type="Proteomes" id="UP000635606">
    <property type="component" value="Unassembled WGS sequence"/>
</dbReference>
<evidence type="ECO:0000256" key="3">
    <source>
        <dbReference type="ARBA" id="ARBA00022553"/>
    </source>
</evidence>
<evidence type="ECO:0000256" key="7">
    <source>
        <dbReference type="ARBA" id="ARBA00022840"/>
    </source>
</evidence>
<dbReference type="Pfam" id="PF07730">
    <property type="entry name" value="HisKA_3"/>
    <property type="match status" value="1"/>
</dbReference>
<dbReference type="GO" id="GO:0016020">
    <property type="term" value="C:membrane"/>
    <property type="evidence" value="ECO:0007669"/>
    <property type="project" value="InterPro"/>
</dbReference>
<dbReference type="Pfam" id="PF02518">
    <property type="entry name" value="HATPase_c"/>
    <property type="match status" value="1"/>
</dbReference>
<keyword evidence="4" id="KW-0808">Transferase</keyword>
<accession>A0A8J4A1Z6</accession>
<keyword evidence="9" id="KW-0812">Transmembrane</keyword>
<dbReference type="GO" id="GO:0046983">
    <property type="term" value="F:protein dimerization activity"/>
    <property type="evidence" value="ECO:0007669"/>
    <property type="project" value="InterPro"/>
</dbReference>
<dbReference type="InterPro" id="IPR003594">
    <property type="entry name" value="HATPase_dom"/>
</dbReference>
<dbReference type="InterPro" id="IPR055558">
    <property type="entry name" value="DUF7134"/>
</dbReference>
<dbReference type="EC" id="2.7.13.3" evidence="2"/>
<keyword evidence="6" id="KW-0418">Kinase</keyword>
<keyword evidence="3" id="KW-0597">Phosphoprotein</keyword>
<evidence type="ECO:0000313" key="12">
    <source>
        <dbReference type="Proteomes" id="UP000635606"/>
    </source>
</evidence>